<evidence type="ECO:0000313" key="2">
    <source>
        <dbReference type="EMBL" id="RIV21662.1"/>
    </source>
</evidence>
<proteinExistence type="predicted"/>
<dbReference type="Gene3D" id="3.90.1570.10">
    <property type="entry name" value="tt1808, chain A"/>
    <property type="match status" value="1"/>
</dbReference>
<dbReference type="Proteomes" id="UP000283523">
    <property type="component" value="Unassembled WGS sequence"/>
</dbReference>
<dbReference type="CDD" id="cd06260">
    <property type="entry name" value="DUF820-like"/>
    <property type="match status" value="1"/>
</dbReference>
<dbReference type="EMBL" id="QXED01000005">
    <property type="protein sequence ID" value="RIV21662.1"/>
    <property type="molecule type" value="Genomic_DNA"/>
</dbReference>
<reference evidence="2 3" key="1">
    <citation type="submission" date="2018-08" db="EMBL/GenBank/DDBJ databases">
        <title>Fibrisoma montanum sp. nov., isolated from Danxia mountain soil.</title>
        <authorList>
            <person name="Huang Y."/>
        </authorList>
    </citation>
    <scope>NUCLEOTIDE SEQUENCE [LARGE SCALE GENOMIC DNA]</scope>
    <source>
        <strain evidence="2 3">HYT19</strain>
    </source>
</reference>
<feature type="domain" description="Putative restriction endonuclease" evidence="1">
    <location>
        <begin position="5"/>
        <end position="115"/>
    </location>
</feature>
<sequence>MPNLIHGIIQANLVFELKTRYRTDYHVASEVALATLPDGSTPDVVVYPKFALDYQNQPAKRTDAPLICIEIQSPSQSNEEMVAKTQVYFQFGVKSCWVVLPSLRAIMVFDRPGHYVFFYEDDTLRDPNTNFEVPLAAIFG</sequence>
<keyword evidence="3" id="KW-1185">Reference proteome</keyword>
<evidence type="ECO:0000259" key="1">
    <source>
        <dbReference type="Pfam" id="PF05685"/>
    </source>
</evidence>
<dbReference type="AlphaFoldDB" id="A0A418M719"/>
<dbReference type="Pfam" id="PF05685">
    <property type="entry name" value="Uma2"/>
    <property type="match status" value="1"/>
</dbReference>
<organism evidence="2 3">
    <name type="scientific">Fibrisoma montanum</name>
    <dbReference type="NCBI Taxonomy" id="2305895"/>
    <lineage>
        <taxon>Bacteria</taxon>
        <taxon>Pseudomonadati</taxon>
        <taxon>Bacteroidota</taxon>
        <taxon>Cytophagia</taxon>
        <taxon>Cytophagales</taxon>
        <taxon>Spirosomataceae</taxon>
        <taxon>Fibrisoma</taxon>
    </lineage>
</organism>
<dbReference type="GO" id="GO:0004519">
    <property type="term" value="F:endonuclease activity"/>
    <property type="evidence" value="ECO:0007669"/>
    <property type="project" value="UniProtKB-KW"/>
</dbReference>
<keyword evidence="2" id="KW-0378">Hydrolase</keyword>
<dbReference type="PANTHER" id="PTHR34107">
    <property type="entry name" value="SLL0198 PROTEIN-RELATED"/>
    <property type="match status" value="1"/>
</dbReference>
<protein>
    <submittedName>
        <fullName evidence="2">Uma2 family endonuclease</fullName>
    </submittedName>
</protein>
<evidence type="ECO:0000313" key="3">
    <source>
        <dbReference type="Proteomes" id="UP000283523"/>
    </source>
</evidence>
<dbReference type="InterPro" id="IPR011335">
    <property type="entry name" value="Restrct_endonuc-II-like"/>
</dbReference>
<keyword evidence="2" id="KW-0255">Endonuclease</keyword>
<keyword evidence="2" id="KW-0540">Nuclease</keyword>
<gene>
    <name evidence="2" type="ORF">DYU11_17935</name>
</gene>
<comment type="caution">
    <text evidence="2">The sequence shown here is derived from an EMBL/GenBank/DDBJ whole genome shotgun (WGS) entry which is preliminary data.</text>
</comment>
<dbReference type="OrthoDB" id="952185at2"/>
<name>A0A418M719_9BACT</name>
<accession>A0A418M719</accession>
<dbReference type="PANTHER" id="PTHR34107:SF4">
    <property type="entry name" value="SLL1222 PROTEIN"/>
    <property type="match status" value="1"/>
</dbReference>
<dbReference type="InterPro" id="IPR008538">
    <property type="entry name" value="Uma2"/>
</dbReference>
<dbReference type="SUPFAM" id="SSF52980">
    <property type="entry name" value="Restriction endonuclease-like"/>
    <property type="match status" value="1"/>
</dbReference>
<dbReference type="InterPro" id="IPR012296">
    <property type="entry name" value="Nuclease_put_TT1808"/>
</dbReference>